<organism evidence="1 2">
    <name type="scientific">Galendromus occidentalis</name>
    <name type="common">western predatory mite</name>
    <dbReference type="NCBI Taxonomy" id="34638"/>
    <lineage>
        <taxon>Eukaryota</taxon>
        <taxon>Metazoa</taxon>
        <taxon>Ecdysozoa</taxon>
        <taxon>Arthropoda</taxon>
        <taxon>Chelicerata</taxon>
        <taxon>Arachnida</taxon>
        <taxon>Acari</taxon>
        <taxon>Parasitiformes</taxon>
        <taxon>Mesostigmata</taxon>
        <taxon>Gamasina</taxon>
        <taxon>Phytoseioidea</taxon>
        <taxon>Phytoseiidae</taxon>
        <taxon>Typhlodrominae</taxon>
        <taxon>Galendromus</taxon>
    </lineage>
</organism>
<evidence type="ECO:0000313" key="2">
    <source>
        <dbReference type="RefSeq" id="XP_018493784.1"/>
    </source>
</evidence>
<name>A0AAJ7P8Y1_9ACAR</name>
<dbReference type="RefSeq" id="XP_018493784.1">
    <property type="nucleotide sequence ID" value="XM_018638268.1"/>
</dbReference>
<keyword evidence="1" id="KW-1185">Reference proteome</keyword>
<evidence type="ECO:0000313" key="1">
    <source>
        <dbReference type="Proteomes" id="UP000694867"/>
    </source>
</evidence>
<dbReference type="KEGG" id="goe:108863740"/>
<dbReference type="AlphaFoldDB" id="A0AAJ7P8Y1"/>
<protein>
    <submittedName>
        <fullName evidence="2">Uncharacterized protein LOC108863740</fullName>
    </submittedName>
</protein>
<dbReference type="Proteomes" id="UP000694867">
    <property type="component" value="Unplaced"/>
</dbReference>
<proteinExistence type="predicted"/>
<sequence length="218" mass="24538">MGLIKAFASAFPSAEVHGCLFHLVQNLKKKIRDLGLLGRYRNESSFSLSARMIVALAFVPLVHLDNAIAELAVALPEELMPALKYFEDVYVGSLLRTLPDGTVIRKQPLFAPTTWSVYFRTLAGDSRTNNFAEAAHRRLQTEFGVRHPNLWRFTNGLRKVQSHRDMMLARFESGNEAAAKRKKSADLDKKIVALVSTFHTRTLVEYLRGCAASFQMEP</sequence>
<reference evidence="2" key="1">
    <citation type="submission" date="2025-08" db="UniProtKB">
        <authorList>
            <consortium name="RefSeq"/>
        </authorList>
    </citation>
    <scope>IDENTIFICATION</scope>
</reference>
<dbReference type="GeneID" id="108863740"/>
<gene>
    <name evidence="2" type="primary">LOC108863740</name>
</gene>
<accession>A0AAJ7P8Y1</accession>